<dbReference type="Proteomes" id="UP000479710">
    <property type="component" value="Unassembled WGS sequence"/>
</dbReference>
<organism evidence="2 3">
    <name type="scientific">Oryza meyeriana var. granulata</name>
    <dbReference type="NCBI Taxonomy" id="110450"/>
    <lineage>
        <taxon>Eukaryota</taxon>
        <taxon>Viridiplantae</taxon>
        <taxon>Streptophyta</taxon>
        <taxon>Embryophyta</taxon>
        <taxon>Tracheophyta</taxon>
        <taxon>Spermatophyta</taxon>
        <taxon>Magnoliopsida</taxon>
        <taxon>Liliopsida</taxon>
        <taxon>Poales</taxon>
        <taxon>Poaceae</taxon>
        <taxon>BOP clade</taxon>
        <taxon>Oryzoideae</taxon>
        <taxon>Oryzeae</taxon>
        <taxon>Oryzinae</taxon>
        <taxon>Oryza</taxon>
        <taxon>Oryza meyeriana</taxon>
    </lineage>
</organism>
<comment type="caution">
    <text evidence="2">The sequence shown here is derived from an EMBL/GenBank/DDBJ whole genome shotgun (WGS) entry which is preliminary data.</text>
</comment>
<feature type="region of interest" description="Disordered" evidence="1">
    <location>
        <begin position="35"/>
        <end position="61"/>
    </location>
</feature>
<keyword evidence="3" id="KW-1185">Reference proteome</keyword>
<sequence length="129" mass="13844">MLRPRSPQRTCVTGTQWEATWPPRTKTAVVAEEPGGIVDCGGTSTPGCGGDRGVDNGVGHERSLIDGDLEQMEDLGFGFSYESTTSSGAVQFERRVNGPRGATRHQMCVPPDSTTRTDLEAHLTVIKIV</sequence>
<evidence type="ECO:0000313" key="3">
    <source>
        <dbReference type="Proteomes" id="UP000479710"/>
    </source>
</evidence>
<feature type="compositionally biased region" description="Basic and acidic residues" evidence="1">
    <location>
        <begin position="52"/>
        <end position="61"/>
    </location>
</feature>
<dbReference type="EMBL" id="SPHZ02000011">
    <property type="protein sequence ID" value="KAF0891297.1"/>
    <property type="molecule type" value="Genomic_DNA"/>
</dbReference>
<proteinExistence type="predicted"/>
<gene>
    <name evidence="2" type="ORF">E2562_009473</name>
</gene>
<evidence type="ECO:0000256" key="1">
    <source>
        <dbReference type="SAM" id="MobiDB-lite"/>
    </source>
</evidence>
<dbReference type="AlphaFoldDB" id="A0A6G1BU77"/>
<name>A0A6G1BU77_9ORYZ</name>
<accession>A0A6G1BU77</accession>
<reference evidence="2 3" key="1">
    <citation type="submission" date="2019-11" db="EMBL/GenBank/DDBJ databases">
        <title>Whole genome sequence of Oryza granulata.</title>
        <authorList>
            <person name="Li W."/>
        </authorList>
    </citation>
    <scope>NUCLEOTIDE SEQUENCE [LARGE SCALE GENOMIC DNA]</scope>
    <source>
        <strain evidence="3">cv. Menghai</strain>
        <tissue evidence="2">Leaf</tissue>
    </source>
</reference>
<protein>
    <submittedName>
        <fullName evidence="2">Uncharacterized protein</fullName>
    </submittedName>
</protein>
<evidence type="ECO:0000313" key="2">
    <source>
        <dbReference type="EMBL" id="KAF0891297.1"/>
    </source>
</evidence>